<accession>A0AAD9X094</accession>
<dbReference type="Gene3D" id="3.10.129.10">
    <property type="entry name" value="Hotdog Thioesterase"/>
    <property type="match status" value="2"/>
</dbReference>
<keyword evidence="2" id="KW-1133">Transmembrane helix</keyword>
<gene>
    <name evidence="3" type="ORF">Ddye_016662</name>
</gene>
<dbReference type="PANTHER" id="PTHR21660">
    <property type="entry name" value="THIOESTERASE SUPERFAMILY MEMBER-RELATED"/>
    <property type="match status" value="1"/>
</dbReference>
<evidence type="ECO:0000256" key="2">
    <source>
        <dbReference type="SAM" id="Phobius"/>
    </source>
</evidence>
<protein>
    <submittedName>
        <fullName evidence="3">Uncharacterized protein</fullName>
    </submittedName>
</protein>
<comment type="caution">
    <text evidence="3">The sequence shown here is derived from an EMBL/GenBank/DDBJ whole genome shotgun (WGS) entry which is preliminary data.</text>
</comment>
<dbReference type="EMBL" id="JANJYI010000005">
    <property type="protein sequence ID" value="KAK2649173.1"/>
    <property type="molecule type" value="Genomic_DNA"/>
</dbReference>
<organism evidence="3 4">
    <name type="scientific">Dipteronia dyeriana</name>
    <dbReference type="NCBI Taxonomy" id="168575"/>
    <lineage>
        <taxon>Eukaryota</taxon>
        <taxon>Viridiplantae</taxon>
        <taxon>Streptophyta</taxon>
        <taxon>Embryophyta</taxon>
        <taxon>Tracheophyta</taxon>
        <taxon>Spermatophyta</taxon>
        <taxon>Magnoliopsida</taxon>
        <taxon>eudicotyledons</taxon>
        <taxon>Gunneridae</taxon>
        <taxon>Pentapetalae</taxon>
        <taxon>rosids</taxon>
        <taxon>malvids</taxon>
        <taxon>Sapindales</taxon>
        <taxon>Sapindaceae</taxon>
        <taxon>Hippocastanoideae</taxon>
        <taxon>Acereae</taxon>
        <taxon>Dipteronia</taxon>
    </lineage>
</organism>
<name>A0AAD9X094_9ROSI</name>
<keyword evidence="2" id="KW-0812">Transmembrane</keyword>
<feature type="transmembrane region" description="Helical" evidence="2">
    <location>
        <begin position="47"/>
        <end position="76"/>
    </location>
</feature>
<dbReference type="AlphaFoldDB" id="A0AAD9X094"/>
<evidence type="ECO:0000313" key="4">
    <source>
        <dbReference type="Proteomes" id="UP001280121"/>
    </source>
</evidence>
<sequence length="191" mass="21006">MEEGCVQKSVRWLQGLNLGTIGHELEALTHVGLQIVETREGFIRFNFIVLSHLAVILAYFSQVSSTLLLSLFSLFVRLCSHKFICTIMYDEDGNWHVGAMATLINSVGGAATHSFGGHVKTSVDFDISFYSTAKIQDENGYWNVGAMATLIDDVGAAAIHTLGANIKLSVDFNISFYSTAKIQVIFFLSYP</sequence>
<keyword evidence="1" id="KW-0378">Hydrolase</keyword>
<evidence type="ECO:0000313" key="3">
    <source>
        <dbReference type="EMBL" id="KAK2649173.1"/>
    </source>
</evidence>
<keyword evidence="2" id="KW-0472">Membrane</keyword>
<dbReference type="PANTHER" id="PTHR21660:SF1">
    <property type="entry name" value="ACYL-COENZYME A THIOESTERASE 13"/>
    <property type="match status" value="1"/>
</dbReference>
<dbReference type="GO" id="GO:0047617">
    <property type="term" value="F:fatty acyl-CoA hydrolase activity"/>
    <property type="evidence" value="ECO:0007669"/>
    <property type="project" value="InterPro"/>
</dbReference>
<evidence type="ECO:0000256" key="1">
    <source>
        <dbReference type="ARBA" id="ARBA00022801"/>
    </source>
</evidence>
<dbReference type="Proteomes" id="UP001280121">
    <property type="component" value="Unassembled WGS sequence"/>
</dbReference>
<proteinExistence type="predicted"/>
<dbReference type="InterPro" id="IPR039298">
    <property type="entry name" value="ACOT13"/>
</dbReference>
<keyword evidence="4" id="KW-1185">Reference proteome</keyword>
<reference evidence="3" key="1">
    <citation type="journal article" date="2023" name="Plant J.">
        <title>Genome sequences and population genomics provide insights into the demographic history, inbreeding, and mutation load of two 'living fossil' tree species of Dipteronia.</title>
        <authorList>
            <person name="Feng Y."/>
            <person name="Comes H.P."/>
            <person name="Chen J."/>
            <person name="Zhu S."/>
            <person name="Lu R."/>
            <person name="Zhang X."/>
            <person name="Li P."/>
            <person name="Qiu J."/>
            <person name="Olsen K.M."/>
            <person name="Qiu Y."/>
        </authorList>
    </citation>
    <scope>NUCLEOTIDE SEQUENCE</scope>
    <source>
        <strain evidence="3">KIB01</strain>
    </source>
</reference>